<dbReference type="InterPro" id="IPR021027">
    <property type="entry name" value="Transposase_put_HTH"/>
</dbReference>
<dbReference type="RefSeq" id="WP_270149328.1">
    <property type="nucleotide sequence ID" value="NZ_CP115450.1"/>
</dbReference>
<accession>A0ABY7QCQ9</accession>
<evidence type="ECO:0000259" key="2">
    <source>
        <dbReference type="Pfam" id="PF12323"/>
    </source>
</evidence>
<keyword evidence="4" id="KW-1185">Reference proteome</keyword>
<evidence type="ECO:0000313" key="4">
    <source>
        <dbReference type="Proteomes" id="UP001212821"/>
    </source>
</evidence>
<protein>
    <submittedName>
        <fullName evidence="3">Helix-turn-helix domain-containing protein</fullName>
    </submittedName>
</protein>
<dbReference type="EMBL" id="CP115450">
    <property type="protein sequence ID" value="WBP90503.1"/>
    <property type="molecule type" value="Genomic_DNA"/>
</dbReference>
<evidence type="ECO:0000313" key="3">
    <source>
        <dbReference type="EMBL" id="WBP90503.1"/>
    </source>
</evidence>
<sequence length="145" mass="15740">MIVTQAYRFALDPTARQVGVLLRHAGAARVAYNWGLAQVKANLSQREAERSYGIADGDLTPSLSWSMHSLRKAWNTAKADVAPWWAECSKEVYATGLDRLATGLRNWQDSRQTSDDTRPPALLSAGARPAAGPWRSAAAADCAGR</sequence>
<proteinExistence type="predicted"/>
<feature type="compositionally biased region" description="Low complexity" evidence="1">
    <location>
        <begin position="124"/>
        <end position="145"/>
    </location>
</feature>
<reference evidence="4" key="1">
    <citation type="submission" date="2022-12" db="EMBL/GenBank/DDBJ databases">
        <authorList>
            <person name="Mo P."/>
        </authorList>
    </citation>
    <scope>NUCLEOTIDE SEQUENCE [LARGE SCALE GENOMIC DNA]</scope>
    <source>
        <strain evidence="4">HUAS 3-15</strain>
    </source>
</reference>
<organism evidence="3 4">
    <name type="scientific">Kitasatospora cathayae</name>
    <dbReference type="NCBI Taxonomy" id="3004092"/>
    <lineage>
        <taxon>Bacteria</taxon>
        <taxon>Bacillati</taxon>
        <taxon>Actinomycetota</taxon>
        <taxon>Actinomycetes</taxon>
        <taxon>Kitasatosporales</taxon>
        <taxon>Streptomycetaceae</taxon>
        <taxon>Kitasatospora</taxon>
    </lineage>
</organism>
<dbReference type="Pfam" id="PF12323">
    <property type="entry name" value="HTH_OrfB_IS605"/>
    <property type="match status" value="1"/>
</dbReference>
<feature type="region of interest" description="Disordered" evidence="1">
    <location>
        <begin position="105"/>
        <end position="145"/>
    </location>
</feature>
<gene>
    <name evidence="3" type="ORF">O1G21_34665</name>
</gene>
<evidence type="ECO:0000256" key="1">
    <source>
        <dbReference type="SAM" id="MobiDB-lite"/>
    </source>
</evidence>
<feature type="domain" description="Transposase putative helix-turn-helix" evidence="2">
    <location>
        <begin position="1"/>
        <end position="46"/>
    </location>
</feature>
<dbReference type="Proteomes" id="UP001212821">
    <property type="component" value="Chromosome"/>
</dbReference>
<name>A0ABY7QCQ9_9ACTN</name>